<protein>
    <submittedName>
        <fullName evidence="1">Uncharacterized protein</fullName>
    </submittedName>
</protein>
<accession>A0A0F9KBW6</accession>
<reference evidence="1" key="1">
    <citation type="journal article" date="2015" name="Nature">
        <title>Complex archaea that bridge the gap between prokaryotes and eukaryotes.</title>
        <authorList>
            <person name="Spang A."/>
            <person name="Saw J.H."/>
            <person name="Jorgensen S.L."/>
            <person name="Zaremba-Niedzwiedzka K."/>
            <person name="Martijn J."/>
            <person name="Lind A.E."/>
            <person name="van Eijk R."/>
            <person name="Schleper C."/>
            <person name="Guy L."/>
            <person name="Ettema T.J."/>
        </authorList>
    </citation>
    <scope>NUCLEOTIDE SEQUENCE</scope>
</reference>
<proteinExistence type="predicted"/>
<dbReference type="AlphaFoldDB" id="A0A0F9KBW6"/>
<name>A0A0F9KBW6_9ZZZZ</name>
<gene>
    <name evidence="1" type="ORF">LCGC14_1654310</name>
</gene>
<sequence>MAYGKIDKITPLHKEIARYRFRSPKVTAGKVAKKFSVTRQLVTHLYSSDLFKEYLAGLESKKDVAVIEQVSEWQAQKEIDAINGQGVIGDLIVSVPESEGEKRIKFEAAKHAVEWKDKRDEPKAPGLGGTINIDNMQINIAEMPIKEAKEFLMNLLEGEGT</sequence>
<evidence type="ECO:0000313" key="1">
    <source>
        <dbReference type="EMBL" id="KKM19578.1"/>
    </source>
</evidence>
<organism evidence="1">
    <name type="scientific">marine sediment metagenome</name>
    <dbReference type="NCBI Taxonomy" id="412755"/>
    <lineage>
        <taxon>unclassified sequences</taxon>
        <taxon>metagenomes</taxon>
        <taxon>ecological metagenomes</taxon>
    </lineage>
</organism>
<dbReference type="EMBL" id="LAZR01013955">
    <property type="protein sequence ID" value="KKM19578.1"/>
    <property type="molecule type" value="Genomic_DNA"/>
</dbReference>
<comment type="caution">
    <text evidence="1">The sequence shown here is derived from an EMBL/GenBank/DDBJ whole genome shotgun (WGS) entry which is preliminary data.</text>
</comment>